<dbReference type="Pfam" id="PF01363">
    <property type="entry name" value="FYVE"/>
    <property type="match status" value="1"/>
</dbReference>
<feature type="domain" description="FYVE-type" evidence="6">
    <location>
        <begin position="128"/>
        <end position="188"/>
    </location>
</feature>
<protein>
    <recommendedName>
        <fullName evidence="6">FYVE-type domain-containing protein</fullName>
    </recommendedName>
</protein>
<dbReference type="AlphaFoldDB" id="A0AAU9JJ90"/>
<sequence>MGILPSKIDRSSVTFQSELAFEGSLDVQFPSILDNAERSFSFDEKDWVHCKFKLQGSTLECSASGEMIETVLLDKNFEVLNEQGNSLIFTVKFVTKDNTSQQWKLRASSADEFLKWTSFVKQSLRAEWSLKDSCECCKSKFGVFTRRHHCRACGRSVCSDCSPIMTTLPHLGYSALVRVCKTCGDMLAHKRKGPQEGNSPNYTQSKRGNSPTKQNKAKTNYK</sequence>
<keyword evidence="1" id="KW-0479">Metal-binding</keyword>
<dbReference type="InterPro" id="IPR011011">
    <property type="entry name" value="Znf_FYVE_PHD"/>
</dbReference>
<evidence type="ECO:0000256" key="4">
    <source>
        <dbReference type="PROSITE-ProRule" id="PRU00091"/>
    </source>
</evidence>
<gene>
    <name evidence="7" type="ORF">BSTOLATCC_MIC40479</name>
</gene>
<dbReference type="GO" id="GO:0006623">
    <property type="term" value="P:protein targeting to vacuole"/>
    <property type="evidence" value="ECO:0007669"/>
    <property type="project" value="TreeGrafter"/>
</dbReference>
<name>A0AAU9JJ90_9CILI</name>
<dbReference type="GO" id="GO:0032266">
    <property type="term" value="F:phosphatidylinositol-3-phosphate binding"/>
    <property type="evidence" value="ECO:0007669"/>
    <property type="project" value="TreeGrafter"/>
</dbReference>
<dbReference type="SMART" id="SM00064">
    <property type="entry name" value="FYVE"/>
    <property type="match status" value="1"/>
</dbReference>
<evidence type="ECO:0000256" key="5">
    <source>
        <dbReference type="SAM" id="MobiDB-lite"/>
    </source>
</evidence>
<keyword evidence="8" id="KW-1185">Reference proteome</keyword>
<dbReference type="PANTHER" id="PTHR47794:SF1">
    <property type="entry name" value="VACUOLAR PROTEIN SORTING-ASSOCIATED PROTEIN 27"/>
    <property type="match status" value="1"/>
</dbReference>
<evidence type="ECO:0000313" key="7">
    <source>
        <dbReference type="EMBL" id="CAG9326038.1"/>
    </source>
</evidence>
<dbReference type="InterPro" id="IPR017455">
    <property type="entry name" value="Znf_FYVE-rel"/>
</dbReference>
<feature type="region of interest" description="Disordered" evidence="5">
    <location>
        <begin position="191"/>
        <end position="222"/>
    </location>
</feature>
<organism evidence="7 8">
    <name type="scientific">Blepharisma stoltei</name>
    <dbReference type="NCBI Taxonomy" id="1481888"/>
    <lineage>
        <taxon>Eukaryota</taxon>
        <taxon>Sar</taxon>
        <taxon>Alveolata</taxon>
        <taxon>Ciliophora</taxon>
        <taxon>Postciliodesmatophora</taxon>
        <taxon>Heterotrichea</taxon>
        <taxon>Heterotrichida</taxon>
        <taxon>Blepharismidae</taxon>
        <taxon>Blepharisma</taxon>
    </lineage>
</organism>
<dbReference type="SUPFAM" id="SSF57903">
    <property type="entry name" value="FYVE/PHD zinc finger"/>
    <property type="match status" value="1"/>
</dbReference>
<dbReference type="GO" id="GO:0033565">
    <property type="term" value="C:ESCRT-0 complex"/>
    <property type="evidence" value="ECO:0007669"/>
    <property type="project" value="TreeGrafter"/>
</dbReference>
<feature type="compositionally biased region" description="Polar residues" evidence="5">
    <location>
        <begin position="196"/>
        <end position="214"/>
    </location>
</feature>
<comment type="caution">
    <text evidence="7">The sequence shown here is derived from an EMBL/GenBank/DDBJ whole genome shotgun (WGS) entry which is preliminary data.</text>
</comment>
<dbReference type="PANTHER" id="PTHR47794">
    <property type="entry name" value="VACUOLAR PROTEIN SORTING-ASSOCIATED PROTEIN 27"/>
    <property type="match status" value="1"/>
</dbReference>
<evidence type="ECO:0000256" key="3">
    <source>
        <dbReference type="ARBA" id="ARBA00022833"/>
    </source>
</evidence>
<keyword evidence="2 4" id="KW-0863">Zinc-finger</keyword>
<dbReference type="PROSITE" id="PS50178">
    <property type="entry name" value="ZF_FYVE"/>
    <property type="match status" value="1"/>
</dbReference>
<accession>A0AAU9JJ90</accession>
<keyword evidence="3" id="KW-0862">Zinc</keyword>
<dbReference type="Gene3D" id="3.30.40.10">
    <property type="entry name" value="Zinc/RING finger domain, C3HC4 (zinc finger)"/>
    <property type="match status" value="1"/>
</dbReference>
<evidence type="ECO:0000256" key="2">
    <source>
        <dbReference type="ARBA" id="ARBA00022771"/>
    </source>
</evidence>
<dbReference type="GO" id="GO:0043328">
    <property type="term" value="P:protein transport to vacuole involved in ubiquitin-dependent protein catabolic process via the multivesicular body sorting pathway"/>
    <property type="evidence" value="ECO:0007669"/>
    <property type="project" value="TreeGrafter"/>
</dbReference>
<dbReference type="EMBL" id="CAJZBQ010000040">
    <property type="protein sequence ID" value="CAG9326038.1"/>
    <property type="molecule type" value="Genomic_DNA"/>
</dbReference>
<evidence type="ECO:0000256" key="1">
    <source>
        <dbReference type="ARBA" id="ARBA00022723"/>
    </source>
</evidence>
<dbReference type="InterPro" id="IPR000306">
    <property type="entry name" value="Znf_FYVE"/>
</dbReference>
<dbReference type="Proteomes" id="UP001162131">
    <property type="component" value="Unassembled WGS sequence"/>
</dbReference>
<proteinExistence type="predicted"/>
<evidence type="ECO:0000259" key="6">
    <source>
        <dbReference type="PROSITE" id="PS50178"/>
    </source>
</evidence>
<dbReference type="GO" id="GO:0043130">
    <property type="term" value="F:ubiquitin binding"/>
    <property type="evidence" value="ECO:0007669"/>
    <property type="project" value="TreeGrafter"/>
</dbReference>
<reference evidence="7" key="1">
    <citation type="submission" date="2021-09" db="EMBL/GenBank/DDBJ databases">
        <authorList>
            <consortium name="AG Swart"/>
            <person name="Singh M."/>
            <person name="Singh A."/>
            <person name="Seah K."/>
            <person name="Emmerich C."/>
        </authorList>
    </citation>
    <scope>NUCLEOTIDE SEQUENCE</scope>
    <source>
        <strain evidence="7">ATCC30299</strain>
    </source>
</reference>
<evidence type="ECO:0000313" key="8">
    <source>
        <dbReference type="Proteomes" id="UP001162131"/>
    </source>
</evidence>
<dbReference type="InterPro" id="IPR013083">
    <property type="entry name" value="Znf_RING/FYVE/PHD"/>
</dbReference>
<dbReference type="GO" id="GO:0008270">
    <property type="term" value="F:zinc ion binding"/>
    <property type="evidence" value="ECO:0007669"/>
    <property type="project" value="UniProtKB-KW"/>
</dbReference>